<keyword evidence="1" id="KW-1133">Transmembrane helix</keyword>
<evidence type="ECO:0000256" key="1">
    <source>
        <dbReference type="SAM" id="Phobius"/>
    </source>
</evidence>
<protein>
    <recommendedName>
        <fullName evidence="4">DUF2085 domain-containing protein</fullName>
    </recommendedName>
</protein>
<feature type="transmembrane region" description="Helical" evidence="1">
    <location>
        <begin position="161"/>
        <end position="187"/>
    </location>
</feature>
<feature type="transmembrane region" description="Helical" evidence="1">
    <location>
        <begin position="40"/>
        <end position="57"/>
    </location>
</feature>
<accession>A0A1F2WEX7</accession>
<feature type="transmembrane region" description="Helical" evidence="1">
    <location>
        <begin position="69"/>
        <end position="91"/>
    </location>
</feature>
<keyword evidence="1" id="KW-0472">Membrane</keyword>
<dbReference type="Pfam" id="PF09858">
    <property type="entry name" value="DUF2085"/>
    <property type="match status" value="1"/>
</dbReference>
<gene>
    <name evidence="2" type="ORF">A2Y75_09835</name>
</gene>
<feature type="transmembrane region" description="Helical" evidence="1">
    <location>
        <begin position="97"/>
        <end position="118"/>
    </location>
</feature>
<name>A0A1F2WEX7_9ACTN</name>
<evidence type="ECO:0000313" key="2">
    <source>
        <dbReference type="EMBL" id="OFW55408.1"/>
    </source>
</evidence>
<sequence>MSISWWDRLLWQLGFAICHQEPDRLLRFGDRSLFVCSRDTGLFVSFFTVLLFTSFLRGRKRGGWPPWPLTLFAIAGIFFLAWDGSTSYLGYRESSNLMRFFSGLTAGGGLALLVAPWFNRTLFGADRRLKAASRPADLLAVLLAGGLPAALFLTRPRPLFIFAQAWLAISILGTFWSLNLLLVSLLSEKRSPGFSLHKAFAACLLTVLELGGSYALHRALLNRGPAPL</sequence>
<dbReference type="Proteomes" id="UP000177876">
    <property type="component" value="Unassembled WGS sequence"/>
</dbReference>
<organism evidence="2 3">
    <name type="scientific">Candidatus Solincola sediminis</name>
    <dbReference type="NCBI Taxonomy" id="1797199"/>
    <lineage>
        <taxon>Bacteria</taxon>
        <taxon>Bacillati</taxon>
        <taxon>Actinomycetota</taxon>
        <taxon>Candidatus Geothermincolia</taxon>
        <taxon>Candidatus Geothermincolales</taxon>
        <taxon>Candidatus Geothermincolaceae</taxon>
        <taxon>Candidatus Solincola</taxon>
    </lineage>
</organism>
<evidence type="ECO:0000313" key="3">
    <source>
        <dbReference type="Proteomes" id="UP000177876"/>
    </source>
</evidence>
<dbReference type="STRING" id="1797197.A2Y75_09835"/>
<dbReference type="InterPro" id="IPR019206">
    <property type="entry name" value="DUF2085_TM"/>
</dbReference>
<feature type="transmembrane region" description="Helical" evidence="1">
    <location>
        <begin position="199"/>
        <end position="217"/>
    </location>
</feature>
<feature type="transmembrane region" description="Helical" evidence="1">
    <location>
        <begin position="138"/>
        <end position="155"/>
    </location>
</feature>
<proteinExistence type="predicted"/>
<dbReference type="AlphaFoldDB" id="A0A1F2WEX7"/>
<evidence type="ECO:0008006" key="4">
    <source>
        <dbReference type="Google" id="ProtNLM"/>
    </source>
</evidence>
<reference evidence="2 3" key="1">
    <citation type="journal article" date="2016" name="Nat. Commun.">
        <title>Thousands of microbial genomes shed light on interconnected biogeochemical processes in an aquifer system.</title>
        <authorList>
            <person name="Anantharaman K."/>
            <person name="Brown C.T."/>
            <person name="Hug L.A."/>
            <person name="Sharon I."/>
            <person name="Castelle C.J."/>
            <person name="Probst A.J."/>
            <person name="Thomas B.C."/>
            <person name="Singh A."/>
            <person name="Wilkins M.J."/>
            <person name="Karaoz U."/>
            <person name="Brodie E.L."/>
            <person name="Williams K.H."/>
            <person name="Hubbard S.S."/>
            <person name="Banfield J.F."/>
        </authorList>
    </citation>
    <scope>NUCLEOTIDE SEQUENCE [LARGE SCALE GENOMIC DNA]</scope>
</reference>
<keyword evidence="1" id="KW-0812">Transmembrane</keyword>
<dbReference type="EMBL" id="MELK01000054">
    <property type="protein sequence ID" value="OFW55408.1"/>
    <property type="molecule type" value="Genomic_DNA"/>
</dbReference>
<comment type="caution">
    <text evidence="2">The sequence shown here is derived from an EMBL/GenBank/DDBJ whole genome shotgun (WGS) entry which is preliminary data.</text>
</comment>